<dbReference type="Gene3D" id="2.60.120.10">
    <property type="entry name" value="Jelly Rolls"/>
    <property type="match status" value="1"/>
</dbReference>
<proteinExistence type="predicted"/>
<dbReference type="OrthoDB" id="9800082at2"/>
<evidence type="ECO:0008006" key="3">
    <source>
        <dbReference type="Google" id="ProtNLM"/>
    </source>
</evidence>
<evidence type="ECO:0000313" key="2">
    <source>
        <dbReference type="Proteomes" id="UP000198677"/>
    </source>
</evidence>
<keyword evidence="2" id="KW-1185">Reference proteome</keyword>
<protein>
    <recommendedName>
        <fullName evidence="3">HutD protein</fullName>
    </recommendedName>
</protein>
<dbReference type="InterPro" id="IPR014710">
    <property type="entry name" value="RmlC-like_jellyroll"/>
</dbReference>
<dbReference type="EMBL" id="FOAW01000051">
    <property type="protein sequence ID" value="SEM50215.1"/>
    <property type="molecule type" value="Genomic_DNA"/>
</dbReference>
<dbReference type="Pfam" id="PF05962">
    <property type="entry name" value="HutD"/>
    <property type="match status" value="1"/>
</dbReference>
<dbReference type="AlphaFoldDB" id="A0A1H7YW97"/>
<gene>
    <name evidence="1" type="ORF">SAMN05444583_1513</name>
</gene>
<name>A0A1H7YW97_9NOCA</name>
<sequence>MTNRTTGETGYGTTSFRTTASDRRVVPWLNGQGTTQVVAETGDWRVSIADEPLESTFSVIAGYDRLIIPIGSVALELTGPPFSATEDGRGAVTPVCHIVEPLHTFAFPGEWAPASRASSSTRALNVMTRRGVADMAVEIGTSEIPDRSGSVRICLDLATEDALIVPPGELMPSVEPGRCAIISISP</sequence>
<dbReference type="InterPro" id="IPR010282">
    <property type="entry name" value="Uncharacterised_HutD/Ves"/>
</dbReference>
<dbReference type="RefSeq" id="WP_092667956.1">
    <property type="nucleotide sequence ID" value="NZ_FOAW01000051.1"/>
</dbReference>
<dbReference type="SUPFAM" id="SSF51182">
    <property type="entry name" value="RmlC-like cupins"/>
    <property type="match status" value="1"/>
</dbReference>
<organism evidence="1 2">
    <name type="scientific">Rhodococcus maanshanensis</name>
    <dbReference type="NCBI Taxonomy" id="183556"/>
    <lineage>
        <taxon>Bacteria</taxon>
        <taxon>Bacillati</taxon>
        <taxon>Actinomycetota</taxon>
        <taxon>Actinomycetes</taxon>
        <taxon>Mycobacteriales</taxon>
        <taxon>Nocardiaceae</taxon>
        <taxon>Rhodococcus</taxon>
    </lineage>
</organism>
<dbReference type="Proteomes" id="UP000198677">
    <property type="component" value="Unassembled WGS sequence"/>
</dbReference>
<accession>A0A1H7YW97</accession>
<dbReference type="InterPro" id="IPR011051">
    <property type="entry name" value="RmlC_Cupin_sf"/>
</dbReference>
<evidence type="ECO:0000313" key="1">
    <source>
        <dbReference type="EMBL" id="SEM50215.1"/>
    </source>
</evidence>
<reference evidence="2" key="1">
    <citation type="submission" date="2016-10" db="EMBL/GenBank/DDBJ databases">
        <authorList>
            <person name="Varghese N."/>
            <person name="Submissions S."/>
        </authorList>
    </citation>
    <scope>NUCLEOTIDE SEQUENCE [LARGE SCALE GENOMIC DNA]</scope>
    <source>
        <strain evidence="2">DSM 44675</strain>
    </source>
</reference>